<dbReference type="PROSITE" id="PS51819">
    <property type="entry name" value="VOC"/>
    <property type="match status" value="1"/>
</dbReference>
<reference evidence="2 3" key="1">
    <citation type="submission" date="2015-01" db="EMBL/GenBank/DDBJ databases">
        <title>Vibrio sp. C5 JCM 19232 whole genome shotgun sequence.</title>
        <authorList>
            <person name="Sawabe T."/>
            <person name="Meirelles P."/>
            <person name="Feng G."/>
            <person name="Sayaka M."/>
            <person name="Hattori M."/>
            <person name="Ohkuma M."/>
        </authorList>
    </citation>
    <scope>NUCLEOTIDE SEQUENCE [LARGE SCALE GENOMIC DNA]</scope>
    <source>
        <strain evidence="2 3">JCM19232</strain>
    </source>
</reference>
<sequence>MIEPISSFPVFTVKDLDAANKFCAEELGFNAVFSGDWYLHMVSASGIQVGFLLPNQPTQPEIFQKAYSGDGVIFSLEVSDADKAYGVAQARGLNIVFELKSEEWGQRHFCIQDPNGIHIDIVQSFEPSEEYQSDYVGD</sequence>
<name>A0A0B8P6C6_9VIBR</name>
<evidence type="ECO:0000259" key="1">
    <source>
        <dbReference type="PROSITE" id="PS51819"/>
    </source>
</evidence>
<proteinExistence type="predicted"/>
<dbReference type="Gene3D" id="3.30.720.110">
    <property type="match status" value="1"/>
</dbReference>
<feature type="domain" description="VOC" evidence="1">
    <location>
        <begin position="4"/>
        <end position="124"/>
    </location>
</feature>
<evidence type="ECO:0000313" key="3">
    <source>
        <dbReference type="Proteomes" id="UP000031670"/>
    </source>
</evidence>
<dbReference type="InterPro" id="IPR029068">
    <property type="entry name" value="Glyas_Bleomycin-R_OHBP_Dase"/>
</dbReference>
<organism evidence="2 3">
    <name type="scientific">Vibrio ishigakensis</name>
    <dbReference type="NCBI Taxonomy" id="1481914"/>
    <lineage>
        <taxon>Bacteria</taxon>
        <taxon>Pseudomonadati</taxon>
        <taxon>Pseudomonadota</taxon>
        <taxon>Gammaproteobacteria</taxon>
        <taxon>Vibrionales</taxon>
        <taxon>Vibrionaceae</taxon>
        <taxon>Vibrio</taxon>
    </lineage>
</organism>
<dbReference type="SUPFAM" id="SSF54593">
    <property type="entry name" value="Glyoxalase/Bleomycin resistance protein/Dihydroxybiphenyl dioxygenase"/>
    <property type="match status" value="1"/>
</dbReference>
<gene>
    <name evidence="2" type="ORF">JCM19232_5364</name>
</gene>
<dbReference type="InterPro" id="IPR037523">
    <property type="entry name" value="VOC_core"/>
</dbReference>
<evidence type="ECO:0000313" key="2">
    <source>
        <dbReference type="EMBL" id="GAM62400.1"/>
    </source>
</evidence>
<dbReference type="EMBL" id="BBSA01000005">
    <property type="protein sequence ID" value="GAM62400.1"/>
    <property type="molecule type" value="Genomic_DNA"/>
</dbReference>
<dbReference type="InterPro" id="IPR004360">
    <property type="entry name" value="Glyas_Fos-R_dOase_dom"/>
</dbReference>
<dbReference type="Pfam" id="PF00903">
    <property type="entry name" value="Glyoxalase"/>
    <property type="match status" value="1"/>
</dbReference>
<reference evidence="2 3" key="2">
    <citation type="submission" date="2015-01" db="EMBL/GenBank/DDBJ databases">
        <authorList>
            <consortium name="NBRP consortium"/>
            <person name="Sawabe T."/>
            <person name="Meirelles P."/>
            <person name="Feng G."/>
            <person name="Sayaka M."/>
            <person name="Hattori M."/>
            <person name="Ohkuma M."/>
        </authorList>
    </citation>
    <scope>NUCLEOTIDE SEQUENCE [LARGE SCALE GENOMIC DNA]</scope>
    <source>
        <strain evidence="2 3">JCM19232</strain>
    </source>
</reference>
<comment type="caution">
    <text evidence="2">The sequence shown here is derived from an EMBL/GenBank/DDBJ whole genome shotgun (WGS) entry which is preliminary data.</text>
</comment>
<protein>
    <submittedName>
        <fullName evidence="2">Glyoxalase</fullName>
    </submittedName>
</protein>
<dbReference type="AlphaFoldDB" id="A0A0B8P6C6"/>
<dbReference type="Proteomes" id="UP000031670">
    <property type="component" value="Unassembled WGS sequence"/>
</dbReference>
<accession>A0A0B8P6C6</accession>
<dbReference type="Gene3D" id="3.30.720.120">
    <property type="match status" value="1"/>
</dbReference>